<evidence type="ECO:0000313" key="6">
    <source>
        <dbReference type="Proteomes" id="UP001201980"/>
    </source>
</evidence>
<sequence length="404" mass="42462">MSILNFLSRGSSGPSPSASQRQPQSHIPTRAPKVNAPPAGIPPPLNRYAPPPGSRSPVSTASQDSNPRILPSIALTPSASVVPISESHIPTLRTLNQITLPVQYGDKFYAAVLSRDPSDSGLYSRIILAHPAPSAFDPNPDPIVVGALVCRTEVSPFQTTRSPSELALYIQSLALFSPYRGQGLMGLAVKEILRYAASNPPEPGCRITDAFAHVWTENEEGLRWYDAQGFEKVGEKPIEGYYHRLRPGTAWILRRRVKVGDLLSQSPGTASASNGEEKATASTTTNGTPPARPTLSSTGSGLSVVPPRTSNGPPTSGQPSPAPSGKSGKSFQNLRPNMEWNDLPVDMVTGNSNALSAPPRPGSSTGGASKPPSATGSATSSRSSSVAAGKKKKTRGYPDAAFKS</sequence>
<dbReference type="GO" id="GO:0007064">
    <property type="term" value="P:mitotic sister chromatid cohesion"/>
    <property type="evidence" value="ECO:0007669"/>
    <property type="project" value="TreeGrafter"/>
</dbReference>
<dbReference type="PROSITE" id="PS51186">
    <property type="entry name" value="GNAT"/>
    <property type="match status" value="1"/>
</dbReference>
<dbReference type="InterPro" id="IPR016181">
    <property type="entry name" value="Acyl_CoA_acyltransferase"/>
</dbReference>
<feature type="compositionally biased region" description="Polar residues" evidence="3">
    <location>
        <begin position="56"/>
        <end position="66"/>
    </location>
</feature>
<evidence type="ECO:0000256" key="1">
    <source>
        <dbReference type="ARBA" id="ARBA00022679"/>
    </source>
</evidence>
<feature type="compositionally biased region" description="Low complexity" evidence="3">
    <location>
        <begin position="317"/>
        <end position="330"/>
    </location>
</feature>
<evidence type="ECO:0000313" key="5">
    <source>
        <dbReference type="EMBL" id="KAJ2903263.1"/>
    </source>
</evidence>
<dbReference type="PANTHER" id="PTHR42919:SF8">
    <property type="entry name" value="N-ALPHA-ACETYLTRANSFERASE 50"/>
    <property type="match status" value="1"/>
</dbReference>
<dbReference type="GO" id="GO:0016747">
    <property type="term" value="F:acyltransferase activity, transferring groups other than amino-acyl groups"/>
    <property type="evidence" value="ECO:0007669"/>
    <property type="project" value="InterPro"/>
</dbReference>
<dbReference type="InterPro" id="IPR000182">
    <property type="entry name" value="GNAT_dom"/>
</dbReference>
<keyword evidence="1" id="KW-0808">Transferase</keyword>
<accession>A0AAD5RUG1</accession>
<dbReference type="InterPro" id="IPR051556">
    <property type="entry name" value="N-term/lysine_N-AcTrnsfr"/>
</dbReference>
<feature type="compositionally biased region" description="Low complexity" evidence="3">
    <location>
        <begin position="8"/>
        <end position="25"/>
    </location>
</feature>
<keyword evidence="2" id="KW-0012">Acyltransferase</keyword>
<evidence type="ECO:0000256" key="3">
    <source>
        <dbReference type="SAM" id="MobiDB-lite"/>
    </source>
</evidence>
<dbReference type="EMBL" id="JAKWBI020000086">
    <property type="protein sequence ID" value="KAJ2903263.1"/>
    <property type="molecule type" value="Genomic_DNA"/>
</dbReference>
<dbReference type="PANTHER" id="PTHR42919">
    <property type="entry name" value="N-ALPHA-ACETYLTRANSFERASE"/>
    <property type="match status" value="1"/>
</dbReference>
<keyword evidence="6" id="KW-1185">Reference proteome</keyword>
<comment type="caution">
    <text evidence="5">The sequence shown here is derived from an EMBL/GenBank/DDBJ whole genome shotgun (WGS) entry which is preliminary data.</text>
</comment>
<dbReference type="Gene3D" id="3.40.630.30">
    <property type="match status" value="1"/>
</dbReference>
<feature type="region of interest" description="Disordered" evidence="3">
    <location>
        <begin position="1"/>
        <end position="70"/>
    </location>
</feature>
<feature type="compositionally biased region" description="Polar residues" evidence="3">
    <location>
        <begin position="264"/>
        <end position="301"/>
    </location>
</feature>
<protein>
    <recommendedName>
        <fullName evidence="4">N-acetyltransferase domain-containing protein</fullName>
    </recommendedName>
</protein>
<evidence type="ECO:0000259" key="4">
    <source>
        <dbReference type="PROSITE" id="PS51186"/>
    </source>
</evidence>
<feature type="domain" description="N-acetyltransferase" evidence="4">
    <location>
        <begin position="79"/>
        <end position="258"/>
    </location>
</feature>
<dbReference type="GO" id="GO:0031415">
    <property type="term" value="C:NatA complex"/>
    <property type="evidence" value="ECO:0007669"/>
    <property type="project" value="TreeGrafter"/>
</dbReference>
<dbReference type="AlphaFoldDB" id="A0AAD5RUG1"/>
<dbReference type="SUPFAM" id="SSF55729">
    <property type="entry name" value="Acyl-CoA N-acyltransferases (Nat)"/>
    <property type="match status" value="1"/>
</dbReference>
<feature type="region of interest" description="Disordered" evidence="3">
    <location>
        <begin position="264"/>
        <end position="404"/>
    </location>
</feature>
<feature type="compositionally biased region" description="Pro residues" evidence="3">
    <location>
        <begin position="39"/>
        <end position="54"/>
    </location>
</feature>
<proteinExistence type="predicted"/>
<reference evidence="5" key="1">
    <citation type="submission" date="2022-07" db="EMBL/GenBank/DDBJ databases">
        <title>Draft genome sequence of Zalerion maritima ATCC 34329, a (micro)plastics degrading marine fungus.</title>
        <authorList>
            <person name="Paco A."/>
            <person name="Goncalves M.F.M."/>
            <person name="Rocha-Santos T.A.P."/>
            <person name="Alves A."/>
        </authorList>
    </citation>
    <scope>NUCLEOTIDE SEQUENCE</scope>
    <source>
        <strain evidence="5">ATCC 34329</strain>
    </source>
</reference>
<organism evidence="5 6">
    <name type="scientific">Zalerion maritima</name>
    <dbReference type="NCBI Taxonomy" id="339359"/>
    <lineage>
        <taxon>Eukaryota</taxon>
        <taxon>Fungi</taxon>
        <taxon>Dikarya</taxon>
        <taxon>Ascomycota</taxon>
        <taxon>Pezizomycotina</taxon>
        <taxon>Sordariomycetes</taxon>
        <taxon>Lulworthiomycetidae</taxon>
        <taxon>Lulworthiales</taxon>
        <taxon>Lulworthiaceae</taxon>
        <taxon>Zalerion</taxon>
    </lineage>
</organism>
<feature type="compositionally biased region" description="Low complexity" evidence="3">
    <location>
        <begin position="366"/>
        <end position="388"/>
    </location>
</feature>
<name>A0AAD5RUG1_9PEZI</name>
<dbReference type="Proteomes" id="UP001201980">
    <property type="component" value="Unassembled WGS sequence"/>
</dbReference>
<gene>
    <name evidence="5" type="ORF">MKZ38_010148</name>
</gene>
<evidence type="ECO:0000256" key="2">
    <source>
        <dbReference type="ARBA" id="ARBA00023315"/>
    </source>
</evidence>